<sequence>MAATRFVRFSFTGSPFEARESFYTDLPRDTSPSAPSASPPPEHLLPTPRAASPRAVARVRVDKLTPALFQERCVGTGTPVVITGLFEKDMSCWELANFWPLLDEEAPLQCRIHGGDRFALSPERWSGRSHARRVVTTSSRRYAETIASGVAQRDDLYVQSDIARTRAGKLLQPRLERLARATGLRLHQQYGPIVNMWWGGCGHTEPLHIDVTDGTLLQLCGQKHVVLYPPCCWKSLAPFPVDPGGMSWAFSRAAGQTDPPDLVRFPGLAEAWPLRQEVLLREGEVLFIPACCAHEIRGERSSLSSSGPQHVLSVNRFWRTSPYLVHPHLPEDALAAYEKCLAFYS</sequence>
<feature type="domain" description="JmjC" evidence="2">
    <location>
        <begin position="167"/>
        <end position="335"/>
    </location>
</feature>
<dbReference type="InterPro" id="IPR041667">
    <property type="entry name" value="Cupin_8"/>
</dbReference>
<gene>
    <name evidence="3" type="ORF">AB1Y20_010734</name>
</gene>
<dbReference type="EMBL" id="JBGBPQ010000020">
    <property type="protein sequence ID" value="KAL1504328.1"/>
    <property type="molecule type" value="Genomic_DNA"/>
</dbReference>
<feature type="region of interest" description="Disordered" evidence="1">
    <location>
        <begin position="22"/>
        <end position="51"/>
    </location>
</feature>
<evidence type="ECO:0000313" key="4">
    <source>
        <dbReference type="Proteomes" id="UP001515480"/>
    </source>
</evidence>
<evidence type="ECO:0000259" key="2">
    <source>
        <dbReference type="PROSITE" id="PS51184"/>
    </source>
</evidence>
<evidence type="ECO:0000256" key="1">
    <source>
        <dbReference type="SAM" id="MobiDB-lite"/>
    </source>
</evidence>
<dbReference type="InterPro" id="IPR003347">
    <property type="entry name" value="JmjC_dom"/>
</dbReference>
<dbReference type="Proteomes" id="UP001515480">
    <property type="component" value="Unassembled WGS sequence"/>
</dbReference>
<dbReference type="AlphaFoldDB" id="A0AB34ISP1"/>
<dbReference type="Pfam" id="PF13621">
    <property type="entry name" value="Cupin_8"/>
    <property type="match status" value="1"/>
</dbReference>
<dbReference type="PANTHER" id="PTHR12461">
    <property type="entry name" value="HYPOXIA-INDUCIBLE FACTOR 1 ALPHA INHIBITOR-RELATED"/>
    <property type="match status" value="1"/>
</dbReference>
<proteinExistence type="predicted"/>
<comment type="caution">
    <text evidence="3">The sequence shown here is derived from an EMBL/GenBank/DDBJ whole genome shotgun (WGS) entry which is preliminary data.</text>
</comment>
<accession>A0AB34ISP1</accession>
<name>A0AB34ISP1_PRYPA</name>
<organism evidence="3 4">
    <name type="scientific">Prymnesium parvum</name>
    <name type="common">Toxic golden alga</name>
    <dbReference type="NCBI Taxonomy" id="97485"/>
    <lineage>
        <taxon>Eukaryota</taxon>
        <taxon>Haptista</taxon>
        <taxon>Haptophyta</taxon>
        <taxon>Prymnesiophyceae</taxon>
        <taxon>Prymnesiales</taxon>
        <taxon>Prymnesiaceae</taxon>
        <taxon>Prymnesium</taxon>
    </lineage>
</organism>
<protein>
    <recommendedName>
        <fullName evidence="2">JmjC domain-containing protein</fullName>
    </recommendedName>
</protein>
<dbReference type="PROSITE" id="PS51184">
    <property type="entry name" value="JMJC"/>
    <property type="match status" value="1"/>
</dbReference>
<keyword evidence="4" id="KW-1185">Reference proteome</keyword>
<dbReference type="PANTHER" id="PTHR12461:SF105">
    <property type="entry name" value="HYPOXIA-INDUCIBLE FACTOR 1-ALPHA INHIBITOR"/>
    <property type="match status" value="1"/>
</dbReference>
<evidence type="ECO:0000313" key="3">
    <source>
        <dbReference type="EMBL" id="KAL1504328.1"/>
    </source>
</evidence>
<dbReference type="Gene3D" id="2.60.120.650">
    <property type="entry name" value="Cupin"/>
    <property type="match status" value="1"/>
</dbReference>
<reference evidence="3 4" key="1">
    <citation type="journal article" date="2024" name="Science">
        <title>Giant polyketide synthase enzymes in the biosynthesis of giant marine polyether toxins.</title>
        <authorList>
            <person name="Fallon T.R."/>
            <person name="Shende V.V."/>
            <person name="Wierzbicki I.H."/>
            <person name="Pendleton A.L."/>
            <person name="Watervoot N.F."/>
            <person name="Auber R.P."/>
            <person name="Gonzalez D.J."/>
            <person name="Wisecaver J.H."/>
            <person name="Moore B.S."/>
        </authorList>
    </citation>
    <scope>NUCLEOTIDE SEQUENCE [LARGE SCALE GENOMIC DNA]</scope>
    <source>
        <strain evidence="3 4">12B1</strain>
    </source>
</reference>
<dbReference type="SUPFAM" id="SSF51197">
    <property type="entry name" value="Clavaminate synthase-like"/>
    <property type="match status" value="1"/>
</dbReference>